<evidence type="ECO:0000313" key="4">
    <source>
        <dbReference type="Proteomes" id="UP001370490"/>
    </source>
</evidence>
<evidence type="ECO:0000259" key="2">
    <source>
        <dbReference type="Pfam" id="PF11926"/>
    </source>
</evidence>
<dbReference type="EMBL" id="JBAMMX010000008">
    <property type="protein sequence ID" value="KAK6934937.1"/>
    <property type="molecule type" value="Genomic_DNA"/>
</dbReference>
<feature type="compositionally biased region" description="Acidic residues" evidence="1">
    <location>
        <begin position="84"/>
        <end position="93"/>
    </location>
</feature>
<dbReference type="AlphaFoldDB" id="A0AAN8ZEL8"/>
<dbReference type="PANTHER" id="PTHR44137">
    <property type="entry name" value="BNAC03G44070D PROTEIN"/>
    <property type="match status" value="1"/>
</dbReference>
<comment type="caution">
    <text evidence="3">The sequence shown here is derived from an EMBL/GenBank/DDBJ whole genome shotgun (WGS) entry which is preliminary data.</text>
</comment>
<accession>A0AAN8ZEL8</accession>
<name>A0AAN8ZEL8_9MAGN</name>
<evidence type="ECO:0000313" key="3">
    <source>
        <dbReference type="EMBL" id="KAK6934937.1"/>
    </source>
</evidence>
<dbReference type="PANTHER" id="PTHR44137:SF24">
    <property type="entry name" value="DNAJ HEAT SHOCK N-TERMINAL DOMAIN-CONTAINING PROTEIN"/>
    <property type="match status" value="1"/>
</dbReference>
<gene>
    <name evidence="3" type="ORF">RJ641_035092</name>
</gene>
<evidence type="ECO:0000256" key="1">
    <source>
        <dbReference type="SAM" id="MobiDB-lite"/>
    </source>
</evidence>
<feature type="region of interest" description="Disordered" evidence="1">
    <location>
        <begin position="49"/>
        <end position="100"/>
    </location>
</feature>
<dbReference type="Proteomes" id="UP001370490">
    <property type="component" value="Unassembled WGS sequence"/>
</dbReference>
<reference evidence="3 4" key="1">
    <citation type="submission" date="2023-12" db="EMBL/GenBank/DDBJ databases">
        <title>A high-quality genome assembly for Dillenia turbinata (Dilleniales).</title>
        <authorList>
            <person name="Chanderbali A."/>
        </authorList>
    </citation>
    <scope>NUCLEOTIDE SEQUENCE [LARGE SCALE GENOMIC DNA]</scope>
    <source>
        <strain evidence="3">LSX21</strain>
        <tissue evidence="3">Leaf</tissue>
    </source>
</reference>
<feature type="domain" description="DUF3444" evidence="2">
    <location>
        <begin position="174"/>
        <end position="246"/>
    </location>
</feature>
<sequence length="298" mass="33882">MVTTLKILKDKNLALTLHPDKNPLEASEEDFGVLSNKVRRKEYDMKQRIALQPEKEKNAMEEEEENGVETCKKSFLAVEADVGKDDDDDDDDGEGKVSARVLERSRTRNESFVVDTSVESDRVLRDRSKIGDGKTRKCEIGWNSEPKRVRIAKEKTSAEMKLEVVQKMQKEKLKSQGKGDRRYDIVVALTSYSNIQGLSMAYLEKVGGDKTVCKRRELGYNAIRWIGKDDVRFFSHQRPARKLSEAETPLSLKTEPDPASLPPELLTINSCLQSNAAVSYYQFIRELTAEGQEKKDMD</sequence>
<protein>
    <recommendedName>
        <fullName evidence="2">DUF3444 domain-containing protein</fullName>
    </recommendedName>
</protein>
<keyword evidence="4" id="KW-1185">Reference proteome</keyword>
<organism evidence="3 4">
    <name type="scientific">Dillenia turbinata</name>
    <dbReference type="NCBI Taxonomy" id="194707"/>
    <lineage>
        <taxon>Eukaryota</taxon>
        <taxon>Viridiplantae</taxon>
        <taxon>Streptophyta</taxon>
        <taxon>Embryophyta</taxon>
        <taxon>Tracheophyta</taxon>
        <taxon>Spermatophyta</taxon>
        <taxon>Magnoliopsida</taxon>
        <taxon>eudicotyledons</taxon>
        <taxon>Gunneridae</taxon>
        <taxon>Pentapetalae</taxon>
        <taxon>Dilleniales</taxon>
        <taxon>Dilleniaceae</taxon>
        <taxon>Dillenia</taxon>
    </lineage>
</organism>
<dbReference type="Pfam" id="PF11926">
    <property type="entry name" value="DUF3444"/>
    <property type="match status" value="1"/>
</dbReference>
<feature type="compositionally biased region" description="Basic and acidic residues" evidence="1">
    <location>
        <begin position="49"/>
        <end position="60"/>
    </location>
</feature>
<proteinExistence type="predicted"/>
<dbReference type="InterPro" id="IPR024593">
    <property type="entry name" value="DUF3444"/>
</dbReference>